<organism evidence="1 2">
    <name type="scientific">Polyporus arcularius HHB13444</name>
    <dbReference type="NCBI Taxonomy" id="1314778"/>
    <lineage>
        <taxon>Eukaryota</taxon>
        <taxon>Fungi</taxon>
        <taxon>Dikarya</taxon>
        <taxon>Basidiomycota</taxon>
        <taxon>Agaricomycotina</taxon>
        <taxon>Agaricomycetes</taxon>
        <taxon>Polyporales</taxon>
        <taxon>Polyporaceae</taxon>
        <taxon>Polyporus</taxon>
    </lineage>
</organism>
<evidence type="ECO:0000313" key="1">
    <source>
        <dbReference type="EMBL" id="TFK86119.1"/>
    </source>
</evidence>
<evidence type="ECO:0000313" key="2">
    <source>
        <dbReference type="Proteomes" id="UP000308197"/>
    </source>
</evidence>
<dbReference type="AlphaFoldDB" id="A0A5C3PB21"/>
<sequence length="91" mass="10330">MRGLVVSALSQCGSRRIRSWRPVVFKRSLKGLRRPVSDMPCNFGHLKAWEEPPNVLMRNVGLDCAVSMTFVLRAPRTDGWILGRSAREVHL</sequence>
<accession>A0A5C3PB21</accession>
<dbReference type="Proteomes" id="UP000308197">
    <property type="component" value="Unassembled WGS sequence"/>
</dbReference>
<protein>
    <submittedName>
        <fullName evidence="1">Uncharacterized protein</fullName>
    </submittedName>
</protein>
<name>A0A5C3PB21_9APHY</name>
<proteinExistence type="predicted"/>
<dbReference type="EMBL" id="ML211215">
    <property type="protein sequence ID" value="TFK86119.1"/>
    <property type="molecule type" value="Genomic_DNA"/>
</dbReference>
<dbReference type="InParanoid" id="A0A5C3PB21"/>
<keyword evidence="2" id="KW-1185">Reference proteome</keyword>
<gene>
    <name evidence="1" type="ORF">K466DRAFT_163776</name>
</gene>
<reference evidence="1 2" key="1">
    <citation type="journal article" date="2019" name="Nat. Ecol. Evol.">
        <title>Megaphylogeny resolves global patterns of mushroom evolution.</title>
        <authorList>
            <person name="Varga T."/>
            <person name="Krizsan K."/>
            <person name="Foldi C."/>
            <person name="Dima B."/>
            <person name="Sanchez-Garcia M."/>
            <person name="Sanchez-Ramirez S."/>
            <person name="Szollosi G.J."/>
            <person name="Szarkandi J.G."/>
            <person name="Papp V."/>
            <person name="Albert L."/>
            <person name="Andreopoulos W."/>
            <person name="Angelini C."/>
            <person name="Antonin V."/>
            <person name="Barry K.W."/>
            <person name="Bougher N.L."/>
            <person name="Buchanan P."/>
            <person name="Buyck B."/>
            <person name="Bense V."/>
            <person name="Catcheside P."/>
            <person name="Chovatia M."/>
            <person name="Cooper J."/>
            <person name="Damon W."/>
            <person name="Desjardin D."/>
            <person name="Finy P."/>
            <person name="Geml J."/>
            <person name="Haridas S."/>
            <person name="Hughes K."/>
            <person name="Justo A."/>
            <person name="Karasinski D."/>
            <person name="Kautmanova I."/>
            <person name="Kiss B."/>
            <person name="Kocsube S."/>
            <person name="Kotiranta H."/>
            <person name="LaButti K.M."/>
            <person name="Lechner B.E."/>
            <person name="Liimatainen K."/>
            <person name="Lipzen A."/>
            <person name="Lukacs Z."/>
            <person name="Mihaltcheva S."/>
            <person name="Morgado L.N."/>
            <person name="Niskanen T."/>
            <person name="Noordeloos M.E."/>
            <person name="Ohm R.A."/>
            <person name="Ortiz-Santana B."/>
            <person name="Ovrebo C."/>
            <person name="Racz N."/>
            <person name="Riley R."/>
            <person name="Savchenko A."/>
            <person name="Shiryaev A."/>
            <person name="Soop K."/>
            <person name="Spirin V."/>
            <person name="Szebenyi C."/>
            <person name="Tomsovsky M."/>
            <person name="Tulloss R.E."/>
            <person name="Uehling J."/>
            <person name="Grigoriev I.V."/>
            <person name="Vagvolgyi C."/>
            <person name="Papp T."/>
            <person name="Martin F.M."/>
            <person name="Miettinen O."/>
            <person name="Hibbett D.S."/>
            <person name="Nagy L.G."/>
        </authorList>
    </citation>
    <scope>NUCLEOTIDE SEQUENCE [LARGE SCALE GENOMIC DNA]</scope>
    <source>
        <strain evidence="1 2">HHB13444</strain>
    </source>
</reference>